<feature type="domain" description="CAAX prenyl protease 2/Lysostaphin resistance protein A-like" evidence="2">
    <location>
        <begin position="132"/>
        <end position="218"/>
    </location>
</feature>
<dbReference type="RefSeq" id="WP_100296606.1">
    <property type="nucleotide sequence ID" value="NZ_PHGZ01000013.1"/>
</dbReference>
<keyword evidence="1" id="KW-0812">Transmembrane</keyword>
<feature type="transmembrane region" description="Helical" evidence="1">
    <location>
        <begin position="205"/>
        <end position="227"/>
    </location>
</feature>
<keyword evidence="3" id="KW-0482">Metalloprotease</keyword>
<protein>
    <submittedName>
        <fullName evidence="3">CPBP family intramembrane metalloprotease</fullName>
    </submittedName>
</protein>
<feature type="transmembrane region" description="Helical" evidence="1">
    <location>
        <begin position="150"/>
        <end position="172"/>
    </location>
</feature>
<dbReference type="InterPro" id="IPR003675">
    <property type="entry name" value="Rce1/LyrA-like_dom"/>
</dbReference>
<accession>A0A2M8RVK5</accession>
<sequence>MPKQNDLTFVDLLFLCVVFFGAPIFFSLLGFLQLEQSGAELATNLDFSDSDNKSSIYLELVSLSVAAIYLYWRKFDFHRLHLSLDRYTLLLTLALILIAGGITQIFYDVTLPTVEIVEEEIAQPIEYSSYFSLSLILFSLLNGFYEEVFFLGLAFAVSKNRLPYVLIFSLFVRFSFHTYQGITSALGITLFGLIFLAFRFRLTNLVPFMLAHAFFDVFGLGLPLWLIP</sequence>
<proteinExistence type="predicted"/>
<dbReference type="GO" id="GO:0004175">
    <property type="term" value="F:endopeptidase activity"/>
    <property type="evidence" value="ECO:0007669"/>
    <property type="project" value="UniProtKB-ARBA"/>
</dbReference>
<dbReference type="GO" id="GO:0008237">
    <property type="term" value="F:metallopeptidase activity"/>
    <property type="evidence" value="ECO:0007669"/>
    <property type="project" value="UniProtKB-KW"/>
</dbReference>
<evidence type="ECO:0000259" key="2">
    <source>
        <dbReference type="Pfam" id="PF02517"/>
    </source>
</evidence>
<dbReference type="EMBL" id="PHGZ01000013">
    <property type="protein sequence ID" value="PJG82915.1"/>
    <property type="molecule type" value="Genomic_DNA"/>
</dbReference>
<feature type="transmembrane region" description="Helical" evidence="1">
    <location>
        <begin position="178"/>
        <end position="198"/>
    </location>
</feature>
<dbReference type="GO" id="GO:0080120">
    <property type="term" value="P:CAAX-box protein maturation"/>
    <property type="evidence" value="ECO:0007669"/>
    <property type="project" value="UniProtKB-ARBA"/>
</dbReference>
<reference evidence="3 4" key="1">
    <citation type="submission" date="2017-11" db="EMBL/GenBank/DDBJ databases">
        <title>Reclassification of Bisgaard taxon 5 as Caviibacterium pharyngocola gen. nov., sp. nov.</title>
        <authorList>
            <person name="Christensen H."/>
        </authorList>
    </citation>
    <scope>NUCLEOTIDE SEQUENCE [LARGE SCALE GENOMIC DNA]</scope>
    <source>
        <strain evidence="3 4">7_3</strain>
    </source>
</reference>
<dbReference type="Proteomes" id="UP000230282">
    <property type="component" value="Unassembled WGS sequence"/>
</dbReference>
<keyword evidence="3" id="KW-0645">Protease</keyword>
<feature type="transmembrane region" description="Helical" evidence="1">
    <location>
        <begin position="12"/>
        <end position="34"/>
    </location>
</feature>
<keyword evidence="1" id="KW-1133">Transmembrane helix</keyword>
<evidence type="ECO:0000256" key="1">
    <source>
        <dbReference type="SAM" id="Phobius"/>
    </source>
</evidence>
<dbReference type="GO" id="GO:0006508">
    <property type="term" value="P:proteolysis"/>
    <property type="evidence" value="ECO:0007669"/>
    <property type="project" value="UniProtKB-KW"/>
</dbReference>
<feature type="transmembrane region" description="Helical" evidence="1">
    <location>
        <begin position="127"/>
        <end position="145"/>
    </location>
</feature>
<feature type="transmembrane region" description="Helical" evidence="1">
    <location>
        <begin position="54"/>
        <end position="72"/>
    </location>
</feature>
<feature type="transmembrane region" description="Helical" evidence="1">
    <location>
        <begin position="84"/>
        <end position="107"/>
    </location>
</feature>
<organism evidence="3 4">
    <name type="scientific">Caviibacterium pharyngocola</name>
    <dbReference type="NCBI Taxonomy" id="28159"/>
    <lineage>
        <taxon>Bacteria</taxon>
        <taxon>Pseudomonadati</taxon>
        <taxon>Pseudomonadota</taxon>
        <taxon>Gammaproteobacteria</taxon>
        <taxon>Pasteurellales</taxon>
        <taxon>Pasteurellaceae</taxon>
        <taxon>Caviibacterium</taxon>
    </lineage>
</organism>
<name>A0A2M8RVK5_9PAST</name>
<keyword evidence="3" id="KW-0378">Hydrolase</keyword>
<dbReference type="AlphaFoldDB" id="A0A2M8RVK5"/>
<comment type="caution">
    <text evidence="3">The sequence shown here is derived from an EMBL/GenBank/DDBJ whole genome shotgun (WGS) entry which is preliminary data.</text>
</comment>
<dbReference type="OrthoDB" id="95797at2"/>
<gene>
    <name evidence="3" type="ORF">CVP04_05980</name>
</gene>
<keyword evidence="1" id="KW-0472">Membrane</keyword>
<evidence type="ECO:0000313" key="4">
    <source>
        <dbReference type="Proteomes" id="UP000230282"/>
    </source>
</evidence>
<dbReference type="Pfam" id="PF02517">
    <property type="entry name" value="Rce1-like"/>
    <property type="match status" value="1"/>
</dbReference>
<keyword evidence="4" id="KW-1185">Reference proteome</keyword>
<evidence type="ECO:0000313" key="3">
    <source>
        <dbReference type="EMBL" id="PJG82915.1"/>
    </source>
</evidence>